<organism evidence="1 2">
    <name type="scientific">Caenorhabditis auriculariae</name>
    <dbReference type="NCBI Taxonomy" id="2777116"/>
    <lineage>
        <taxon>Eukaryota</taxon>
        <taxon>Metazoa</taxon>
        <taxon>Ecdysozoa</taxon>
        <taxon>Nematoda</taxon>
        <taxon>Chromadorea</taxon>
        <taxon>Rhabditida</taxon>
        <taxon>Rhabditina</taxon>
        <taxon>Rhabditomorpha</taxon>
        <taxon>Rhabditoidea</taxon>
        <taxon>Rhabditidae</taxon>
        <taxon>Peloderinae</taxon>
        <taxon>Caenorhabditis</taxon>
    </lineage>
</organism>
<keyword evidence="2" id="KW-1185">Reference proteome</keyword>
<evidence type="ECO:0000313" key="2">
    <source>
        <dbReference type="Proteomes" id="UP000835052"/>
    </source>
</evidence>
<evidence type="ECO:0000313" key="1">
    <source>
        <dbReference type="EMBL" id="CAD6192472.1"/>
    </source>
</evidence>
<sequence length="84" mass="9790">MMGPLWKMPSRLSAELSTNLFLSVHEDSTTTANSAKERLEHDDVFKLDKWRTKFHQLRSSNTREIHFDYGLLILTLPQKLCVKS</sequence>
<proteinExistence type="predicted"/>
<comment type="caution">
    <text evidence="1">The sequence shown here is derived from an EMBL/GenBank/DDBJ whole genome shotgun (WGS) entry which is preliminary data.</text>
</comment>
<name>A0A8S1HBE6_9PELO</name>
<accession>A0A8S1HBE6</accession>
<protein>
    <submittedName>
        <fullName evidence="1">Uncharacterized protein</fullName>
    </submittedName>
</protein>
<gene>
    <name evidence="1" type="ORF">CAUJ_LOCUS8391</name>
</gene>
<reference evidence="1" key="1">
    <citation type="submission" date="2020-10" db="EMBL/GenBank/DDBJ databases">
        <authorList>
            <person name="Kikuchi T."/>
        </authorList>
    </citation>
    <scope>NUCLEOTIDE SEQUENCE</scope>
    <source>
        <strain evidence="1">NKZ352</strain>
    </source>
</reference>
<dbReference type="EMBL" id="CAJGYM010000028">
    <property type="protein sequence ID" value="CAD6192472.1"/>
    <property type="molecule type" value="Genomic_DNA"/>
</dbReference>
<dbReference type="Proteomes" id="UP000835052">
    <property type="component" value="Unassembled WGS sequence"/>
</dbReference>
<dbReference type="AlphaFoldDB" id="A0A8S1HBE6"/>